<dbReference type="EMBL" id="QUSW01000004">
    <property type="protein sequence ID" value="RQP23740.1"/>
    <property type="molecule type" value="Genomic_DNA"/>
</dbReference>
<protein>
    <submittedName>
        <fullName evidence="1">Hcp1 family type VI secretion system effector</fullName>
    </submittedName>
</protein>
<dbReference type="NCBIfam" id="TIGR03344">
    <property type="entry name" value="VI_effect_Hcp1"/>
    <property type="match status" value="1"/>
</dbReference>
<proteinExistence type="predicted"/>
<dbReference type="InterPro" id="IPR036624">
    <property type="entry name" value="Hcp1-lik_sf"/>
</dbReference>
<gene>
    <name evidence="1" type="ORF">DZC73_16580</name>
</gene>
<dbReference type="Gene3D" id="2.30.110.20">
    <property type="entry name" value="Hcp1-like"/>
    <property type="match status" value="1"/>
</dbReference>
<dbReference type="PANTHER" id="PTHR36152:SF1">
    <property type="entry name" value="UBIQUITIN-LIKE DOMAIN-CONTAINING PROTEIN"/>
    <property type="match status" value="1"/>
</dbReference>
<dbReference type="OrthoDB" id="5066999at2"/>
<dbReference type="PANTHER" id="PTHR36152">
    <property type="entry name" value="CYTOPLASMIC PROTEIN-RELATED"/>
    <property type="match status" value="1"/>
</dbReference>
<sequence>MKDIYVEFGSSADIKGETNDAKHKSANAVEVSTFTHLIRQPKSATSSSAGGHTAERTEHGELIFTKDIDKATTKLLQACSAGTIYPSVVIYFYRAVGGSNSTGTGSNNRVNYLKIELKNALVSSVSTTVAEESIPTETFGLKYSSIRWTYNQSKIDGSGIESSGNNIQGSWNLANNQVAF</sequence>
<dbReference type="InterPro" id="IPR053165">
    <property type="entry name" value="HSI-I_assembly_Hcp1"/>
</dbReference>
<evidence type="ECO:0000313" key="2">
    <source>
        <dbReference type="Proteomes" id="UP000267464"/>
    </source>
</evidence>
<dbReference type="Proteomes" id="UP000267464">
    <property type="component" value="Unassembled WGS sequence"/>
</dbReference>
<name>A0A3N7HNP8_9BURK</name>
<comment type="caution">
    <text evidence="1">The sequence shown here is derived from an EMBL/GenBank/DDBJ whole genome shotgun (WGS) entry which is preliminary data.</text>
</comment>
<organism evidence="1 2">
    <name type="scientific">Piscinibacter terrae</name>
    <dbReference type="NCBI Taxonomy" id="2496871"/>
    <lineage>
        <taxon>Bacteria</taxon>
        <taxon>Pseudomonadati</taxon>
        <taxon>Pseudomonadota</taxon>
        <taxon>Betaproteobacteria</taxon>
        <taxon>Burkholderiales</taxon>
        <taxon>Sphaerotilaceae</taxon>
        <taxon>Piscinibacter</taxon>
    </lineage>
</organism>
<dbReference type="AlphaFoldDB" id="A0A3N7HNP8"/>
<keyword evidence="2" id="KW-1185">Reference proteome</keyword>
<reference evidence="1 2" key="1">
    <citation type="submission" date="2018-08" db="EMBL/GenBank/DDBJ databases">
        <authorList>
            <person name="Khan S.A."/>
            <person name="Jeon C.O."/>
            <person name="Chun B.H."/>
            <person name="Jeong S.E."/>
        </authorList>
    </citation>
    <scope>NUCLEOTIDE SEQUENCE [LARGE SCALE GENOMIC DNA]</scope>
    <source>
        <strain evidence="1 2">S-16</strain>
    </source>
</reference>
<reference evidence="1 2" key="2">
    <citation type="submission" date="2018-12" db="EMBL/GenBank/DDBJ databases">
        <title>Rhizobacter gummiphilus sp. nov., a rubber-degrading bacterium isolated from the soil of a botanical garden in Japan.</title>
        <authorList>
            <person name="Shunsuke S.S."/>
        </authorList>
    </citation>
    <scope>NUCLEOTIDE SEQUENCE [LARGE SCALE GENOMIC DNA]</scope>
    <source>
        <strain evidence="1 2">S-16</strain>
    </source>
</reference>
<dbReference type="Pfam" id="PF05638">
    <property type="entry name" value="T6SS_HCP"/>
    <property type="match status" value="1"/>
</dbReference>
<accession>A0A3N7HNP8</accession>
<dbReference type="RefSeq" id="WP_124541464.1">
    <property type="nucleotide sequence ID" value="NZ_QUSW01000004.1"/>
</dbReference>
<evidence type="ECO:0000313" key="1">
    <source>
        <dbReference type="EMBL" id="RQP23740.1"/>
    </source>
</evidence>
<dbReference type="SUPFAM" id="SSF141452">
    <property type="entry name" value="Hcp1-like"/>
    <property type="match status" value="1"/>
</dbReference>
<dbReference type="InterPro" id="IPR008514">
    <property type="entry name" value="T6SS_Hcp"/>
</dbReference>